<sequence>DIKFFPITCMVGEYKVFVFAIGHSSCAKWKYAEDSIIQKLISKSRIPTCKPDEWTNKSIIKPVFDYHVKHRTLANINWHQFFITWTNTNSTIIELRSALESIYPRKYEF</sequence>
<feature type="non-terminal residue" evidence="1">
    <location>
        <position position="109"/>
    </location>
</feature>
<dbReference type="AlphaFoldDB" id="A0A9N9KLE8"/>
<keyword evidence="2" id="KW-1185">Reference proteome</keyword>
<gene>
    <name evidence="1" type="ORF">CPELLU_LOCUS21623</name>
</gene>
<dbReference type="OrthoDB" id="2436779at2759"/>
<feature type="non-terminal residue" evidence="1">
    <location>
        <position position="1"/>
    </location>
</feature>
<accession>A0A9N9KLE8</accession>
<proteinExistence type="predicted"/>
<evidence type="ECO:0000313" key="2">
    <source>
        <dbReference type="Proteomes" id="UP000789759"/>
    </source>
</evidence>
<evidence type="ECO:0000313" key="1">
    <source>
        <dbReference type="EMBL" id="CAG8837815.1"/>
    </source>
</evidence>
<reference evidence="1" key="1">
    <citation type="submission" date="2021-06" db="EMBL/GenBank/DDBJ databases">
        <authorList>
            <person name="Kallberg Y."/>
            <person name="Tangrot J."/>
            <person name="Rosling A."/>
        </authorList>
    </citation>
    <scope>NUCLEOTIDE SEQUENCE</scope>
    <source>
        <strain evidence="1">FL966</strain>
    </source>
</reference>
<dbReference type="EMBL" id="CAJVQA010082478">
    <property type="protein sequence ID" value="CAG8837815.1"/>
    <property type="molecule type" value="Genomic_DNA"/>
</dbReference>
<dbReference type="Proteomes" id="UP000789759">
    <property type="component" value="Unassembled WGS sequence"/>
</dbReference>
<organism evidence="1 2">
    <name type="scientific">Cetraspora pellucida</name>
    <dbReference type="NCBI Taxonomy" id="1433469"/>
    <lineage>
        <taxon>Eukaryota</taxon>
        <taxon>Fungi</taxon>
        <taxon>Fungi incertae sedis</taxon>
        <taxon>Mucoromycota</taxon>
        <taxon>Glomeromycotina</taxon>
        <taxon>Glomeromycetes</taxon>
        <taxon>Diversisporales</taxon>
        <taxon>Gigasporaceae</taxon>
        <taxon>Cetraspora</taxon>
    </lineage>
</organism>
<protein>
    <submittedName>
        <fullName evidence="1">7164_t:CDS:1</fullName>
    </submittedName>
</protein>
<name>A0A9N9KLE8_9GLOM</name>
<comment type="caution">
    <text evidence="1">The sequence shown here is derived from an EMBL/GenBank/DDBJ whole genome shotgun (WGS) entry which is preliminary data.</text>
</comment>